<keyword evidence="2" id="KW-1185">Reference proteome</keyword>
<dbReference type="EMBL" id="CP000563">
    <property type="protein sequence ID" value="ABN61831.1"/>
    <property type="molecule type" value="Genomic_DNA"/>
</dbReference>
<name>A3D518_SHEB5</name>
<dbReference type="STRING" id="325240.Sbal_2338"/>
<dbReference type="AlphaFoldDB" id="A3D518"/>
<dbReference type="KEGG" id="sbl:Sbal_2338"/>
<dbReference type="InterPro" id="IPR029074">
    <property type="entry name" value="Imm49"/>
</dbReference>
<dbReference type="RefSeq" id="WP_011846903.1">
    <property type="nucleotide sequence ID" value="NC_009052.1"/>
</dbReference>
<sequence>MADNKIPQMTLVKIEQDIESALEDIKQRRNAEASGYYQINDIEAETVYCAYAMEYAGLGMAYALHGDWDLAKEAFQTAAEYKVKPLLMAYDPNYPDFLGDNIAEGGQSHNVVDCFSYAMAAGDLAIAKQACALFPAQWRPRNSKPDTTDDFVHALHAWFSGNKLRAAGFCQKSMEAYIAKPSKKVTYRSNYYTLHLALWGIIINDQSVFDTGIQKQLEICHHEARYGEWKGMVEGHFAEYALALTNLAIQAGMKHQVIDPFIPEGLVWQQPL</sequence>
<proteinExistence type="predicted"/>
<evidence type="ECO:0000313" key="2">
    <source>
        <dbReference type="Proteomes" id="UP000001557"/>
    </source>
</evidence>
<dbReference type="Proteomes" id="UP000001557">
    <property type="component" value="Chromosome"/>
</dbReference>
<dbReference type="OrthoDB" id="6412507at2"/>
<organism evidence="1 2">
    <name type="scientific">Shewanella baltica (strain OS155 / ATCC BAA-1091)</name>
    <dbReference type="NCBI Taxonomy" id="325240"/>
    <lineage>
        <taxon>Bacteria</taxon>
        <taxon>Pseudomonadati</taxon>
        <taxon>Pseudomonadota</taxon>
        <taxon>Gammaproteobacteria</taxon>
        <taxon>Alteromonadales</taxon>
        <taxon>Shewanellaceae</taxon>
        <taxon>Shewanella</taxon>
    </lineage>
</organism>
<dbReference type="Pfam" id="PF15575">
    <property type="entry name" value="Imm49"/>
    <property type="match status" value="1"/>
</dbReference>
<evidence type="ECO:0000313" key="1">
    <source>
        <dbReference type="EMBL" id="ABN61831.1"/>
    </source>
</evidence>
<accession>A3D518</accession>
<dbReference type="HOGENOM" id="CLU_1022688_0_0_6"/>
<gene>
    <name evidence="1" type="ordered locus">Sbal_2338</name>
</gene>
<reference evidence="1 2" key="1">
    <citation type="submission" date="2007-02" db="EMBL/GenBank/DDBJ databases">
        <title>Complete sequence of chromosome of Shewanella baltica OS155.</title>
        <authorList>
            <consortium name="US DOE Joint Genome Institute"/>
            <person name="Copeland A."/>
            <person name="Lucas S."/>
            <person name="Lapidus A."/>
            <person name="Barry K."/>
            <person name="Detter J.C."/>
            <person name="Glavina del Rio T."/>
            <person name="Hammon N."/>
            <person name="Israni S."/>
            <person name="Dalin E."/>
            <person name="Tice H."/>
            <person name="Pitluck S."/>
            <person name="Sims D.R."/>
            <person name="Brettin T."/>
            <person name="Bruce D."/>
            <person name="Han C."/>
            <person name="Tapia R."/>
            <person name="Brainard J."/>
            <person name="Schmutz J."/>
            <person name="Larimer F."/>
            <person name="Land M."/>
            <person name="Hauser L."/>
            <person name="Kyrpides N."/>
            <person name="Mikhailova N."/>
            <person name="Brettar I."/>
            <person name="Klappenbach J."/>
            <person name="Konstantinidis K."/>
            <person name="Rodrigues J."/>
            <person name="Tiedje J."/>
            <person name="Richardson P."/>
        </authorList>
    </citation>
    <scope>NUCLEOTIDE SEQUENCE [LARGE SCALE GENOMIC DNA]</scope>
    <source>
        <strain evidence="2">OS155 / ATCC BAA-1091</strain>
    </source>
</reference>
<protein>
    <submittedName>
        <fullName evidence="1">Uncharacterized protein</fullName>
    </submittedName>
</protein>